<evidence type="ECO:0000256" key="1">
    <source>
        <dbReference type="ARBA" id="ARBA00022801"/>
    </source>
</evidence>
<comment type="caution">
    <text evidence="3">The sequence shown here is derived from an EMBL/GenBank/DDBJ whole genome shotgun (WGS) entry which is preliminary data.</text>
</comment>
<dbReference type="Proteomes" id="UP000647339">
    <property type="component" value="Unassembled WGS sequence"/>
</dbReference>
<dbReference type="RefSeq" id="WP_137404012.1">
    <property type="nucleotide sequence ID" value="NZ_BMIU01000005.1"/>
</dbReference>
<dbReference type="InterPro" id="IPR051262">
    <property type="entry name" value="SMP-30/CGR1_Lactonase"/>
</dbReference>
<protein>
    <submittedName>
        <fullName evidence="3">Gluconolactonase</fullName>
    </submittedName>
</protein>
<dbReference type="PROSITE" id="PS51257">
    <property type="entry name" value="PROKAR_LIPOPROTEIN"/>
    <property type="match status" value="1"/>
</dbReference>
<dbReference type="EMBL" id="BMIU01000005">
    <property type="protein sequence ID" value="GGF26050.1"/>
    <property type="molecule type" value="Genomic_DNA"/>
</dbReference>
<evidence type="ECO:0000259" key="2">
    <source>
        <dbReference type="Pfam" id="PF08450"/>
    </source>
</evidence>
<dbReference type="InterPro" id="IPR011042">
    <property type="entry name" value="6-blade_b-propeller_TolB-like"/>
</dbReference>
<accession>A0ABQ1USI8</accession>
<dbReference type="InterPro" id="IPR013658">
    <property type="entry name" value="SGL"/>
</dbReference>
<dbReference type="PANTHER" id="PTHR47572:SF4">
    <property type="entry name" value="LACTONASE DRP35"/>
    <property type="match status" value="1"/>
</dbReference>
<proteinExistence type="predicted"/>
<reference evidence="4" key="1">
    <citation type="journal article" date="2019" name="Int. J. Syst. Evol. Microbiol.">
        <title>The Global Catalogue of Microorganisms (GCM) 10K type strain sequencing project: providing services to taxonomists for standard genome sequencing and annotation.</title>
        <authorList>
            <consortium name="The Broad Institute Genomics Platform"/>
            <consortium name="The Broad Institute Genome Sequencing Center for Infectious Disease"/>
            <person name="Wu L."/>
            <person name="Ma J."/>
        </authorList>
    </citation>
    <scope>NUCLEOTIDE SEQUENCE [LARGE SCALE GENOMIC DNA]</scope>
    <source>
        <strain evidence="4">CGMCC 1.15407</strain>
    </source>
</reference>
<dbReference type="SUPFAM" id="SSF63829">
    <property type="entry name" value="Calcium-dependent phosphotriesterase"/>
    <property type="match status" value="1"/>
</dbReference>
<dbReference type="Pfam" id="PF08450">
    <property type="entry name" value="SGL"/>
    <property type="match status" value="1"/>
</dbReference>
<gene>
    <name evidence="3" type="primary">gnl</name>
    <name evidence="3" type="ORF">GCM10011339_12700</name>
</gene>
<evidence type="ECO:0000313" key="3">
    <source>
        <dbReference type="EMBL" id="GGF26050.1"/>
    </source>
</evidence>
<dbReference type="Gene3D" id="2.120.10.30">
    <property type="entry name" value="TolB, C-terminal domain"/>
    <property type="match status" value="1"/>
</dbReference>
<dbReference type="PANTHER" id="PTHR47572">
    <property type="entry name" value="LIPOPROTEIN-RELATED"/>
    <property type="match status" value="1"/>
</dbReference>
<evidence type="ECO:0000313" key="4">
    <source>
        <dbReference type="Proteomes" id="UP000647339"/>
    </source>
</evidence>
<sequence>MNVRPILMGALLGTALACSNNKKAENIQRDTAAISGSPFSIEILDDQALQVIAPNAKIQRMAAGFDWVEGPLWIEDGGFLLFSDIPQNKVYKMTADGDTSTYLRQSGYSGEGTYSREPGSNALLLNHENQLVLMQHGDRRVAKMTAGLDAPSSEFVSLVANYRGKRFNSPNDGVFDREGNLYFTDPPYGLPPQYAGKELSFQGVYCLKMDGDLILLDSLSRPNGIALSPDEKYLFVANSDDKKAVWYRYAIEKPGEVGKRELFYDATEKAKVANGLPDGMEMHPDGYLFATGPGGVWVFGLEGKVLAKIHTGQLTSNCAFSADYRQLYLTADGDILRVGLK</sequence>
<keyword evidence="1" id="KW-0378">Hydrolase</keyword>
<organism evidence="3 4">
    <name type="scientific">Echinicola rosea</name>
    <dbReference type="NCBI Taxonomy" id="1807691"/>
    <lineage>
        <taxon>Bacteria</taxon>
        <taxon>Pseudomonadati</taxon>
        <taxon>Bacteroidota</taxon>
        <taxon>Cytophagia</taxon>
        <taxon>Cytophagales</taxon>
        <taxon>Cyclobacteriaceae</taxon>
        <taxon>Echinicola</taxon>
    </lineage>
</organism>
<feature type="domain" description="SMP-30/Gluconolactonase/LRE-like region" evidence="2">
    <location>
        <begin position="68"/>
        <end position="331"/>
    </location>
</feature>
<keyword evidence="4" id="KW-1185">Reference proteome</keyword>
<name>A0ABQ1USI8_9BACT</name>